<name>A0ABN3NBY2_9ACTN</name>
<dbReference type="Pfam" id="PF13360">
    <property type="entry name" value="PQQ_2"/>
    <property type="match status" value="1"/>
</dbReference>
<protein>
    <recommendedName>
        <fullName evidence="6">Protein kinase domain-containing protein</fullName>
    </recommendedName>
</protein>
<dbReference type="Gene3D" id="3.30.200.20">
    <property type="entry name" value="Phosphorylase Kinase, domain 1"/>
    <property type="match status" value="1"/>
</dbReference>
<evidence type="ECO:0000313" key="7">
    <source>
        <dbReference type="EMBL" id="GAA2517116.1"/>
    </source>
</evidence>
<dbReference type="SUPFAM" id="SSF50998">
    <property type="entry name" value="Quinoprotein alcohol dehydrogenase-like"/>
    <property type="match status" value="1"/>
</dbReference>
<evidence type="ECO:0000256" key="5">
    <source>
        <dbReference type="PROSITE-ProRule" id="PRU10141"/>
    </source>
</evidence>
<dbReference type="InterPro" id="IPR002372">
    <property type="entry name" value="PQQ_rpt_dom"/>
</dbReference>
<accession>A0ABN3NBY2</accession>
<dbReference type="Proteomes" id="UP001499942">
    <property type="component" value="Unassembled WGS sequence"/>
</dbReference>
<gene>
    <name evidence="7" type="ORF">GCM10010393_57470</name>
</gene>
<evidence type="ECO:0000259" key="6">
    <source>
        <dbReference type="PROSITE" id="PS50011"/>
    </source>
</evidence>
<dbReference type="PROSITE" id="PS50011">
    <property type="entry name" value="PROTEIN_KINASE_DOM"/>
    <property type="match status" value="1"/>
</dbReference>
<reference evidence="7 8" key="1">
    <citation type="journal article" date="2019" name="Int. J. Syst. Evol. Microbiol.">
        <title>The Global Catalogue of Microorganisms (GCM) 10K type strain sequencing project: providing services to taxonomists for standard genome sequencing and annotation.</title>
        <authorList>
            <consortium name="The Broad Institute Genomics Platform"/>
            <consortium name="The Broad Institute Genome Sequencing Center for Infectious Disease"/>
            <person name="Wu L."/>
            <person name="Ma J."/>
        </authorList>
    </citation>
    <scope>NUCLEOTIDE SEQUENCE [LARGE SCALE GENOMIC DNA]</scope>
    <source>
        <strain evidence="7 8">JCM 5062</strain>
    </source>
</reference>
<keyword evidence="4 5" id="KW-0067">ATP-binding</keyword>
<dbReference type="EMBL" id="BAAASR010000049">
    <property type="protein sequence ID" value="GAA2517116.1"/>
    <property type="molecule type" value="Genomic_DNA"/>
</dbReference>
<proteinExistence type="predicted"/>
<evidence type="ECO:0000256" key="2">
    <source>
        <dbReference type="ARBA" id="ARBA00022741"/>
    </source>
</evidence>
<dbReference type="SMART" id="SM00564">
    <property type="entry name" value="PQQ"/>
    <property type="match status" value="6"/>
</dbReference>
<keyword evidence="3" id="KW-0418">Kinase</keyword>
<evidence type="ECO:0000313" key="8">
    <source>
        <dbReference type="Proteomes" id="UP001499942"/>
    </source>
</evidence>
<keyword evidence="1" id="KW-0808">Transferase</keyword>
<dbReference type="PANTHER" id="PTHR43289">
    <property type="entry name" value="MITOGEN-ACTIVATED PROTEIN KINASE KINASE KINASE 20-RELATED"/>
    <property type="match status" value="1"/>
</dbReference>
<feature type="binding site" evidence="5">
    <location>
        <position position="43"/>
    </location>
    <ligand>
        <name>ATP</name>
        <dbReference type="ChEBI" id="CHEBI:30616"/>
    </ligand>
</feature>
<dbReference type="Gene3D" id="2.130.10.10">
    <property type="entry name" value="YVTN repeat-like/Quinoprotein amine dehydrogenase"/>
    <property type="match status" value="2"/>
</dbReference>
<dbReference type="PROSITE" id="PS00107">
    <property type="entry name" value="PROTEIN_KINASE_ATP"/>
    <property type="match status" value="1"/>
</dbReference>
<dbReference type="SMART" id="SM00220">
    <property type="entry name" value="S_TKc"/>
    <property type="match status" value="1"/>
</dbReference>
<dbReference type="Pfam" id="PF00069">
    <property type="entry name" value="Pkinase"/>
    <property type="match status" value="1"/>
</dbReference>
<dbReference type="InterPro" id="IPR011009">
    <property type="entry name" value="Kinase-like_dom_sf"/>
</dbReference>
<dbReference type="PROSITE" id="PS00108">
    <property type="entry name" value="PROTEIN_KINASE_ST"/>
    <property type="match status" value="1"/>
</dbReference>
<organism evidence="7 8">
    <name type="scientific">Streptomyces gobitricini</name>
    <dbReference type="NCBI Taxonomy" id="68211"/>
    <lineage>
        <taxon>Bacteria</taxon>
        <taxon>Bacillati</taxon>
        <taxon>Actinomycetota</taxon>
        <taxon>Actinomycetes</taxon>
        <taxon>Kitasatosporales</taxon>
        <taxon>Streptomycetaceae</taxon>
        <taxon>Streptomyces</taxon>
    </lineage>
</organism>
<dbReference type="InterPro" id="IPR000719">
    <property type="entry name" value="Prot_kinase_dom"/>
</dbReference>
<dbReference type="InterPro" id="IPR015943">
    <property type="entry name" value="WD40/YVTN_repeat-like_dom_sf"/>
</dbReference>
<sequence>MIPLSTGDPLRLGPYRILGTLGEGGMGKVYFGRDNAGRTAAVKVLRPELSHDLHLAQRFVREAATAQAVTSPGVARVLGSQVEGGRPWIAAEFLAGPTLEEAIETFGPLDEAGLRALAAALARTLRDIHAAGLVHRDLKPSNVVLTSAGPRVIDFGIARPEHGMTLTTTGQIPVTPGYGAPEQVLGQRVGPAADVFSLGALLAYAASGVRAYDGPHVAGVQYQVVHGEPDLRYVPEGARALLFPCLAKEPAQRPLPAQLVQAFAPPRGADRAWRRGPLAEEIGRREEAAKSVASALQRTSDTTPTRRRLLASLTGGSVALGVASAGAWWKLREPAPPKKPVIPAAAERPVAAMLKPDEELAPLWGPISGPDIRTPAPLPVRDVVVFGSADGGLAAHRVTDGKQKWTASDARTSAGVLTAADRLVLAADAAGSLCAFIASTGEQAWSVPLSVSKLLASDGKAVYVMTEERQLQAFGVTTGKLLWSVPTPVRTSGAEPPAAAASDGRLVLFPSDGNVIALDTATGKAVWDLDAQGTSAVMPAVVGDKVFLGGTTLTSRSLTDGTELWSVPGGSRAWGPPAVRGNEVYAANHYLHRLRAGDGKEEWNVYESGGHKVDLPPVVQGGTVWIAKANESGVIAVDTRSGEEMLLHSPEDFGLYTCAGDGNRVFVTHAGSIAAFPVRP</sequence>
<dbReference type="SUPFAM" id="SSF56112">
    <property type="entry name" value="Protein kinase-like (PK-like)"/>
    <property type="match status" value="1"/>
</dbReference>
<comment type="caution">
    <text evidence="7">The sequence shown here is derived from an EMBL/GenBank/DDBJ whole genome shotgun (WGS) entry which is preliminary data.</text>
</comment>
<dbReference type="RefSeq" id="WP_344366628.1">
    <property type="nucleotide sequence ID" value="NZ_BAAASR010000049.1"/>
</dbReference>
<dbReference type="InterPro" id="IPR011047">
    <property type="entry name" value="Quinoprotein_ADH-like_sf"/>
</dbReference>
<feature type="domain" description="Protein kinase" evidence="6">
    <location>
        <begin position="15"/>
        <end position="264"/>
    </location>
</feature>
<dbReference type="PANTHER" id="PTHR43289:SF34">
    <property type="entry name" value="SERINE_THREONINE-PROTEIN KINASE YBDM-RELATED"/>
    <property type="match status" value="1"/>
</dbReference>
<dbReference type="InterPro" id="IPR008271">
    <property type="entry name" value="Ser/Thr_kinase_AS"/>
</dbReference>
<evidence type="ECO:0000256" key="3">
    <source>
        <dbReference type="ARBA" id="ARBA00022777"/>
    </source>
</evidence>
<evidence type="ECO:0000256" key="1">
    <source>
        <dbReference type="ARBA" id="ARBA00022679"/>
    </source>
</evidence>
<evidence type="ECO:0000256" key="4">
    <source>
        <dbReference type="ARBA" id="ARBA00022840"/>
    </source>
</evidence>
<dbReference type="CDD" id="cd14014">
    <property type="entry name" value="STKc_PknB_like"/>
    <property type="match status" value="1"/>
</dbReference>
<keyword evidence="8" id="KW-1185">Reference proteome</keyword>
<keyword evidence="2 5" id="KW-0547">Nucleotide-binding</keyword>
<dbReference type="Gene3D" id="1.10.510.10">
    <property type="entry name" value="Transferase(Phosphotransferase) domain 1"/>
    <property type="match status" value="1"/>
</dbReference>
<dbReference type="InterPro" id="IPR017441">
    <property type="entry name" value="Protein_kinase_ATP_BS"/>
</dbReference>
<dbReference type="InterPro" id="IPR018391">
    <property type="entry name" value="PQQ_b-propeller_rpt"/>
</dbReference>